<dbReference type="SMART" id="SM00388">
    <property type="entry name" value="HisKA"/>
    <property type="match status" value="1"/>
</dbReference>
<dbReference type="GO" id="GO:0000155">
    <property type="term" value="F:phosphorelay sensor kinase activity"/>
    <property type="evidence" value="ECO:0007669"/>
    <property type="project" value="InterPro"/>
</dbReference>
<keyword evidence="7" id="KW-1133">Transmembrane helix</keyword>
<evidence type="ECO:0000256" key="1">
    <source>
        <dbReference type="ARBA" id="ARBA00000085"/>
    </source>
</evidence>
<comment type="catalytic activity">
    <reaction evidence="1">
        <text>ATP + protein L-histidine = ADP + protein N-phospho-L-histidine.</text>
        <dbReference type="EC" id="2.7.13.3"/>
    </reaction>
</comment>
<evidence type="ECO:0000259" key="8">
    <source>
        <dbReference type="PROSITE" id="PS50109"/>
    </source>
</evidence>
<name>A0A3P1XLN5_TANFO</name>
<evidence type="ECO:0000256" key="4">
    <source>
        <dbReference type="ARBA" id="ARBA00022679"/>
    </source>
</evidence>
<dbReference type="PANTHER" id="PTHR43711">
    <property type="entry name" value="TWO-COMPONENT HISTIDINE KINASE"/>
    <property type="match status" value="1"/>
</dbReference>
<keyword evidence="6" id="KW-0902">Two-component regulatory system</keyword>
<keyword evidence="5 9" id="KW-0418">Kinase</keyword>
<evidence type="ECO:0000256" key="6">
    <source>
        <dbReference type="ARBA" id="ARBA00023012"/>
    </source>
</evidence>
<dbReference type="EMBL" id="RQYS01000043">
    <property type="protein sequence ID" value="RRD59431.1"/>
    <property type="molecule type" value="Genomic_DNA"/>
</dbReference>
<dbReference type="InterPro" id="IPR005467">
    <property type="entry name" value="His_kinase_dom"/>
</dbReference>
<dbReference type="FunFam" id="3.30.565.10:FF:000006">
    <property type="entry name" value="Sensor histidine kinase WalK"/>
    <property type="match status" value="1"/>
</dbReference>
<dbReference type="SMART" id="SM00387">
    <property type="entry name" value="HATPase_c"/>
    <property type="match status" value="1"/>
</dbReference>
<evidence type="ECO:0000313" key="10">
    <source>
        <dbReference type="Proteomes" id="UP000278609"/>
    </source>
</evidence>
<dbReference type="PROSITE" id="PS50109">
    <property type="entry name" value="HIS_KIN"/>
    <property type="match status" value="1"/>
</dbReference>
<dbReference type="InterPro" id="IPR036097">
    <property type="entry name" value="HisK_dim/P_sf"/>
</dbReference>
<dbReference type="InterPro" id="IPR036890">
    <property type="entry name" value="HATPase_C_sf"/>
</dbReference>
<keyword evidence="3" id="KW-0597">Phosphoprotein</keyword>
<keyword evidence="4" id="KW-0808">Transferase</keyword>
<evidence type="ECO:0000256" key="3">
    <source>
        <dbReference type="ARBA" id="ARBA00022553"/>
    </source>
</evidence>
<keyword evidence="7" id="KW-0812">Transmembrane</keyword>
<dbReference type="Gene3D" id="1.10.287.130">
    <property type="match status" value="1"/>
</dbReference>
<dbReference type="PRINTS" id="PR00344">
    <property type="entry name" value="BCTRLSENSOR"/>
</dbReference>
<evidence type="ECO:0000256" key="7">
    <source>
        <dbReference type="SAM" id="Phobius"/>
    </source>
</evidence>
<evidence type="ECO:0000256" key="5">
    <source>
        <dbReference type="ARBA" id="ARBA00022777"/>
    </source>
</evidence>
<feature type="domain" description="Histidine kinase" evidence="8">
    <location>
        <begin position="271"/>
        <end position="488"/>
    </location>
</feature>
<dbReference type="Pfam" id="PF00512">
    <property type="entry name" value="HisKA"/>
    <property type="match status" value="1"/>
</dbReference>
<proteinExistence type="predicted"/>
<protein>
    <recommendedName>
        <fullName evidence="2">histidine kinase</fullName>
        <ecNumber evidence="2">2.7.13.3</ecNumber>
    </recommendedName>
</protein>
<dbReference type="SUPFAM" id="SSF47384">
    <property type="entry name" value="Homodimeric domain of signal transducing histidine kinase"/>
    <property type="match status" value="1"/>
</dbReference>
<comment type="caution">
    <text evidence="9">The sequence shown here is derived from an EMBL/GenBank/DDBJ whole genome shotgun (WGS) entry which is preliminary data.</text>
</comment>
<dbReference type="CDD" id="cd00075">
    <property type="entry name" value="HATPase"/>
    <property type="match status" value="1"/>
</dbReference>
<dbReference type="OrthoDB" id="1933776at2"/>
<organism evidence="9 10">
    <name type="scientific">Tannerella forsythia</name>
    <name type="common">Bacteroides forsythus</name>
    <dbReference type="NCBI Taxonomy" id="28112"/>
    <lineage>
        <taxon>Bacteria</taxon>
        <taxon>Pseudomonadati</taxon>
        <taxon>Bacteroidota</taxon>
        <taxon>Bacteroidia</taxon>
        <taxon>Bacteroidales</taxon>
        <taxon>Tannerellaceae</taxon>
        <taxon>Tannerella</taxon>
    </lineage>
</organism>
<dbReference type="InterPro" id="IPR003594">
    <property type="entry name" value="HATPase_dom"/>
</dbReference>
<accession>A0A3P1XLN5</accession>
<dbReference type="Pfam" id="PF02518">
    <property type="entry name" value="HATPase_c"/>
    <property type="match status" value="1"/>
</dbReference>
<dbReference type="CDD" id="cd00082">
    <property type="entry name" value="HisKA"/>
    <property type="match status" value="1"/>
</dbReference>
<gene>
    <name evidence="9" type="ORF">EII40_09860</name>
</gene>
<dbReference type="InterPro" id="IPR003661">
    <property type="entry name" value="HisK_dim/P_dom"/>
</dbReference>
<dbReference type="AlphaFoldDB" id="A0A3P1XLN5"/>
<dbReference type="InterPro" id="IPR050736">
    <property type="entry name" value="Sensor_HK_Regulatory"/>
</dbReference>
<dbReference type="Proteomes" id="UP000278609">
    <property type="component" value="Unassembled WGS sequence"/>
</dbReference>
<evidence type="ECO:0000313" key="9">
    <source>
        <dbReference type="EMBL" id="RRD59431.1"/>
    </source>
</evidence>
<feature type="transmembrane region" description="Helical" evidence="7">
    <location>
        <begin position="232"/>
        <end position="252"/>
    </location>
</feature>
<evidence type="ECO:0000256" key="2">
    <source>
        <dbReference type="ARBA" id="ARBA00012438"/>
    </source>
</evidence>
<reference evidence="9 10" key="1">
    <citation type="submission" date="2018-11" db="EMBL/GenBank/DDBJ databases">
        <title>Genomes From Bacteria Associated with the Canine Oral Cavity: a Test Case for Automated Genome-Based Taxonomic Assignment.</title>
        <authorList>
            <person name="Coil D.A."/>
            <person name="Jospin G."/>
            <person name="Darling A.E."/>
            <person name="Wallis C."/>
            <person name="Davis I.J."/>
            <person name="Harris S."/>
            <person name="Eisen J.A."/>
            <person name="Holcombe L.J."/>
            <person name="O'Flynn C."/>
        </authorList>
    </citation>
    <scope>NUCLEOTIDE SEQUENCE [LARGE SCALE GENOMIC DNA]</scope>
    <source>
        <strain evidence="9 10">OH2617_COT-023</strain>
    </source>
</reference>
<dbReference type="InterPro" id="IPR004358">
    <property type="entry name" value="Sig_transdc_His_kin-like_C"/>
</dbReference>
<dbReference type="EC" id="2.7.13.3" evidence="2"/>
<dbReference type="SUPFAM" id="SSF55874">
    <property type="entry name" value="ATPase domain of HSP90 chaperone/DNA topoisomerase II/histidine kinase"/>
    <property type="match status" value="1"/>
</dbReference>
<dbReference type="PANTHER" id="PTHR43711:SF26">
    <property type="entry name" value="SENSOR HISTIDINE KINASE RCSC"/>
    <property type="match status" value="1"/>
</dbReference>
<feature type="transmembrane region" description="Helical" evidence="7">
    <location>
        <begin position="27"/>
        <end position="50"/>
    </location>
</feature>
<keyword evidence="7" id="KW-0472">Membrane</keyword>
<sequence length="488" mass="56112">MKEVSKTNRTFAFIRRKTNIMRQFKNIIATILVGISILFVFNLFFLRGLFASITEETERTVRACIEYADGKEIQLRLEKLSHQTKGRRTISVEKNIVDDSVATRRNMIGEQIQLTQERRESLSNQFPLLEKLVTEIKTTIHQNIDSILPVNLDVLDSLLNVELKNRKVPATIYHSEIFDVNTQTVVRTSCRNGRHKLSGSNMVLYLFDSEHGYAYRIIMPALTGIVLRQMSGILLSTFLIILLLCLAFWYLIQTVMQQKTLEELKDDFTNNMTHELKTPIAVAYSAADSLLNFRLGEDRMKREKYLRICLEQLTRLSGLVEQILSMSMENRKSFTVNKESLSIARLIDQQENVHRLKTNKPITFRTMIEPQDLTFYADSVHLSNIISNLIDNAVKYSSKEVVIELSAYREDGYDVLEVRDYGVGIGAEHVDRIFDKFYRVPKGNHHNVKGYGLGLFYVRQMVAMHGGSVTVRSRPNRGTVFTVKIPKA</sequence>
<dbReference type="Gene3D" id="3.30.565.10">
    <property type="entry name" value="Histidine kinase-like ATPase, C-terminal domain"/>
    <property type="match status" value="1"/>
</dbReference>